<evidence type="ECO:0000313" key="7">
    <source>
        <dbReference type="EMBL" id="QTP56595.1"/>
    </source>
</evidence>
<sequence length="123" mass="13171">MHNTTIAPCRRFSSLGCTTLAMIGALMLPTAAAAEPEEREPAEVYRQICSHCHASEYAVGPATITMAVPEAGREAWAEHIRGVVRNGRAAMPAFREAKISDAELDALAEALARGDFAESAEEE</sequence>
<dbReference type="Proteomes" id="UP000671868">
    <property type="component" value="Chromosome"/>
</dbReference>
<accession>A0ABX7W9S3</accession>
<organism evidence="7 8">
    <name type="scientific">Billgrantia sulfidoxydans</name>
    <dbReference type="NCBI Taxonomy" id="2733484"/>
    <lineage>
        <taxon>Bacteria</taxon>
        <taxon>Pseudomonadati</taxon>
        <taxon>Pseudomonadota</taxon>
        <taxon>Gammaproteobacteria</taxon>
        <taxon>Oceanospirillales</taxon>
        <taxon>Halomonadaceae</taxon>
        <taxon>Billgrantia</taxon>
    </lineage>
</organism>
<evidence type="ECO:0000256" key="2">
    <source>
        <dbReference type="ARBA" id="ARBA00022723"/>
    </source>
</evidence>
<proteinExistence type="predicted"/>
<dbReference type="EMBL" id="CP053381">
    <property type="protein sequence ID" value="QTP56595.1"/>
    <property type="molecule type" value="Genomic_DNA"/>
</dbReference>
<reference evidence="7 8" key="1">
    <citation type="journal article" date="2021" name="Front. Microbiol.">
        <title>Aerobic Denitrification and Heterotrophic Sulfur Oxidation in the Genus Halomonas Revealed by Six Novel Species Characterizations and Genome-Based Analysis.</title>
        <authorList>
            <person name="Wang L."/>
            <person name="Shao Z."/>
        </authorList>
    </citation>
    <scope>NUCLEOTIDE SEQUENCE [LARGE SCALE GENOMIC DNA]</scope>
    <source>
        <strain evidence="7 8">MCCC 1A11059</strain>
    </source>
</reference>
<evidence type="ECO:0000256" key="3">
    <source>
        <dbReference type="ARBA" id="ARBA00023004"/>
    </source>
</evidence>
<dbReference type="InterPro" id="IPR009056">
    <property type="entry name" value="Cyt_c-like_dom"/>
</dbReference>
<keyword evidence="1 4" id="KW-0349">Heme</keyword>
<keyword evidence="2 4" id="KW-0479">Metal-binding</keyword>
<keyword evidence="5" id="KW-0732">Signal</keyword>
<dbReference type="InterPro" id="IPR036909">
    <property type="entry name" value="Cyt_c-like_dom_sf"/>
</dbReference>
<dbReference type="PROSITE" id="PS51007">
    <property type="entry name" value="CYTC"/>
    <property type="match status" value="1"/>
</dbReference>
<evidence type="ECO:0000313" key="8">
    <source>
        <dbReference type="Proteomes" id="UP000671868"/>
    </source>
</evidence>
<protein>
    <submittedName>
        <fullName evidence="7">Cytochrome c</fullName>
    </submittedName>
</protein>
<evidence type="ECO:0000256" key="4">
    <source>
        <dbReference type="PROSITE-ProRule" id="PRU00433"/>
    </source>
</evidence>
<feature type="signal peptide" evidence="5">
    <location>
        <begin position="1"/>
        <end position="33"/>
    </location>
</feature>
<feature type="chain" id="PRO_5045108610" evidence="5">
    <location>
        <begin position="34"/>
        <end position="123"/>
    </location>
</feature>
<dbReference type="RefSeq" id="WP_209538104.1">
    <property type="nucleotide sequence ID" value="NZ_CP053381.1"/>
</dbReference>
<gene>
    <name evidence="7" type="ORF">HNO51_19045</name>
</gene>
<dbReference type="SUPFAM" id="SSF46626">
    <property type="entry name" value="Cytochrome c"/>
    <property type="match status" value="1"/>
</dbReference>
<evidence type="ECO:0000256" key="5">
    <source>
        <dbReference type="SAM" id="SignalP"/>
    </source>
</evidence>
<feature type="domain" description="Cytochrome c" evidence="6">
    <location>
        <begin position="36"/>
        <end position="115"/>
    </location>
</feature>
<dbReference type="Pfam" id="PF13442">
    <property type="entry name" value="Cytochrome_CBB3"/>
    <property type="match status" value="1"/>
</dbReference>
<dbReference type="Gene3D" id="1.10.760.10">
    <property type="entry name" value="Cytochrome c-like domain"/>
    <property type="match status" value="1"/>
</dbReference>
<name>A0ABX7W9S3_9GAMM</name>
<keyword evidence="8" id="KW-1185">Reference proteome</keyword>
<evidence type="ECO:0000256" key="1">
    <source>
        <dbReference type="ARBA" id="ARBA00022617"/>
    </source>
</evidence>
<evidence type="ECO:0000259" key="6">
    <source>
        <dbReference type="PROSITE" id="PS51007"/>
    </source>
</evidence>
<keyword evidence="3 4" id="KW-0408">Iron</keyword>